<proteinExistence type="predicted"/>
<evidence type="ECO:0000313" key="2">
    <source>
        <dbReference type="Proteomes" id="UP001592582"/>
    </source>
</evidence>
<reference evidence="1 2" key="1">
    <citation type="submission" date="2024-09" db="EMBL/GenBank/DDBJ databases">
        <authorList>
            <person name="Lee S.D."/>
        </authorList>
    </citation>
    <scope>NUCLEOTIDE SEQUENCE [LARGE SCALE GENOMIC DNA]</scope>
    <source>
        <strain evidence="1 2">N1-1</strain>
    </source>
</reference>
<dbReference type="SUPFAM" id="SSF55874">
    <property type="entry name" value="ATPase domain of HSP90 chaperone/DNA topoisomerase II/histidine kinase"/>
    <property type="match status" value="1"/>
</dbReference>
<sequence>MDEQPGPPARRGSWPLTGLDGTLGQARGHTRRFLEEPGPPPPLPSVQDALVLVVELVSNAVRHAPGPCVLGLCLEGRLLRISVSDTSSSLPEPRTADLDGDGGGFGWHLLHTMADRLEIEHHGGRGKTVTAVLTLRPH</sequence>
<accession>A0ABV6VK06</accession>
<dbReference type="InterPro" id="IPR003594">
    <property type="entry name" value="HATPase_dom"/>
</dbReference>
<comment type="caution">
    <text evidence="1">The sequence shown here is derived from an EMBL/GenBank/DDBJ whole genome shotgun (WGS) entry which is preliminary data.</text>
</comment>
<keyword evidence="1" id="KW-0067">ATP-binding</keyword>
<dbReference type="PANTHER" id="PTHR35526:SF3">
    <property type="entry name" value="ANTI-SIGMA-F FACTOR RSBW"/>
    <property type="match status" value="1"/>
</dbReference>
<keyword evidence="2" id="KW-1185">Reference proteome</keyword>
<dbReference type="PANTHER" id="PTHR35526">
    <property type="entry name" value="ANTI-SIGMA-F FACTOR RSBW-RELATED"/>
    <property type="match status" value="1"/>
</dbReference>
<dbReference type="CDD" id="cd16936">
    <property type="entry name" value="HATPase_RsbW-like"/>
    <property type="match status" value="1"/>
</dbReference>
<dbReference type="Proteomes" id="UP001592582">
    <property type="component" value="Unassembled WGS sequence"/>
</dbReference>
<dbReference type="Pfam" id="PF13581">
    <property type="entry name" value="HATPase_c_2"/>
    <property type="match status" value="1"/>
</dbReference>
<gene>
    <name evidence="1" type="ORF">ACEZDG_32865</name>
</gene>
<name>A0ABV6VK06_9ACTN</name>
<keyword evidence="1" id="KW-0547">Nucleotide-binding</keyword>
<dbReference type="GO" id="GO:0005524">
    <property type="term" value="F:ATP binding"/>
    <property type="evidence" value="ECO:0007669"/>
    <property type="project" value="UniProtKB-KW"/>
</dbReference>
<dbReference type="Gene3D" id="3.30.565.10">
    <property type="entry name" value="Histidine kinase-like ATPase, C-terminal domain"/>
    <property type="match status" value="1"/>
</dbReference>
<evidence type="ECO:0000313" key="1">
    <source>
        <dbReference type="EMBL" id="MFC1414064.1"/>
    </source>
</evidence>
<dbReference type="EMBL" id="JBHEZX010000021">
    <property type="protein sequence ID" value="MFC1414064.1"/>
    <property type="molecule type" value="Genomic_DNA"/>
</dbReference>
<dbReference type="InterPro" id="IPR050267">
    <property type="entry name" value="Anti-sigma-factor_SerPK"/>
</dbReference>
<protein>
    <submittedName>
        <fullName evidence="1">ATP-binding protein</fullName>
    </submittedName>
</protein>
<organism evidence="1 2">
    <name type="scientific">Streptacidiphilus alkalitolerans</name>
    <dbReference type="NCBI Taxonomy" id="3342712"/>
    <lineage>
        <taxon>Bacteria</taxon>
        <taxon>Bacillati</taxon>
        <taxon>Actinomycetota</taxon>
        <taxon>Actinomycetes</taxon>
        <taxon>Kitasatosporales</taxon>
        <taxon>Streptomycetaceae</taxon>
        <taxon>Streptacidiphilus</taxon>
    </lineage>
</organism>
<dbReference type="InterPro" id="IPR036890">
    <property type="entry name" value="HATPase_C_sf"/>
</dbReference>